<evidence type="ECO:0000256" key="2">
    <source>
        <dbReference type="ARBA" id="ARBA00023015"/>
    </source>
</evidence>
<keyword evidence="4 6" id="KW-0238">DNA-binding</keyword>
<dbReference type="CDD" id="cd06171">
    <property type="entry name" value="Sigma70_r4"/>
    <property type="match status" value="1"/>
</dbReference>
<keyword evidence="2 6" id="KW-0805">Transcription regulation</keyword>
<dbReference type="PANTHER" id="PTHR43133:SF25">
    <property type="entry name" value="RNA POLYMERASE SIGMA FACTOR RFAY-RELATED"/>
    <property type="match status" value="1"/>
</dbReference>
<name>A0A3S8U3E1_9RHOB</name>
<dbReference type="SUPFAM" id="SSF88659">
    <property type="entry name" value="Sigma3 and sigma4 domains of RNA polymerase sigma factors"/>
    <property type="match status" value="1"/>
</dbReference>
<reference evidence="9 10" key="1">
    <citation type="submission" date="2018-12" db="EMBL/GenBank/DDBJ databases">
        <title>Complete genome sequencing of Tabrizicola sp. K13M18.</title>
        <authorList>
            <person name="Bae J.-W."/>
        </authorList>
    </citation>
    <scope>NUCLEOTIDE SEQUENCE [LARGE SCALE GENOMIC DNA]</scope>
    <source>
        <strain evidence="9 10">K13M18</strain>
    </source>
</reference>
<evidence type="ECO:0000256" key="4">
    <source>
        <dbReference type="ARBA" id="ARBA00023125"/>
    </source>
</evidence>
<dbReference type="InterPro" id="IPR000838">
    <property type="entry name" value="RNA_pol_sigma70_ECF_CS"/>
</dbReference>
<dbReference type="InterPro" id="IPR007627">
    <property type="entry name" value="RNA_pol_sigma70_r2"/>
</dbReference>
<sequence length="157" mass="17847">MSDDVLRHIPALRLFARSLTGRYGDADDLVQDTLVRAISSAARYTPGTNMRAWLFTIMRNHFYNQRVKLVRERPGLEDCVSGQPTTPDQQYWHVRGREIEGALLALPRTYREAVMLVLVTGESYQSAADILEVDIGTIKSRINRGRRMLQDALGEEV</sequence>
<accession>A0A3S8U3E1</accession>
<comment type="similarity">
    <text evidence="1 6">Belongs to the sigma-70 factor family. ECF subfamily.</text>
</comment>
<feature type="domain" description="RNA polymerase sigma factor 70 region 4 type 2" evidence="8">
    <location>
        <begin position="97"/>
        <end position="149"/>
    </location>
</feature>
<dbReference type="OrthoDB" id="9803470at2"/>
<keyword evidence="5 6" id="KW-0804">Transcription</keyword>
<dbReference type="PROSITE" id="PS01063">
    <property type="entry name" value="SIGMA70_ECF"/>
    <property type="match status" value="1"/>
</dbReference>
<dbReference type="InterPro" id="IPR013249">
    <property type="entry name" value="RNA_pol_sigma70_r4_t2"/>
</dbReference>
<evidence type="ECO:0000256" key="5">
    <source>
        <dbReference type="ARBA" id="ARBA00023163"/>
    </source>
</evidence>
<dbReference type="EMBL" id="CP034328">
    <property type="protein sequence ID" value="AZL58116.1"/>
    <property type="molecule type" value="Genomic_DNA"/>
</dbReference>
<dbReference type="AlphaFoldDB" id="A0A3S8U3E1"/>
<dbReference type="Gene3D" id="1.10.10.10">
    <property type="entry name" value="Winged helix-like DNA-binding domain superfamily/Winged helix DNA-binding domain"/>
    <property type="match status" value="1"/>
</dbReference>
<dbReference type="Proteomes" id="UP000282002">
    <property type="component" value="Chromosome"/>
</dbReference>
<dbReference type="GO" id="GO:0006352">
    <property type="term" value="P:DNA-templated transcription initiation"/>
    <property type="evidence" value="ECO:0007669"/>
    <property type="project" value="InterPro"/>
</dbReference>
<dbReference type="Pfam" id="PF04542">
    <property type="entry name" value="Sigma70_r2"/>
    <property type="match status" value="1"/>
</dbReference>
<dbReference type="NCBIfam" id="TIGR02937">
    <property type="entry name" value="sigma70-ECF"/>
    <property type="match status" value="1"/>
</dbReference>
<dbReference type="GO" id="GO:0003677">
    <property type="term" value="F:DNA binding"/>
    <property type="evidence" value="ECO:0007669"/>
    <property type="project" value="UniProtKB-KW"/>
</dbReference>
<keyword evidence="10" id="KW-1185">Reference proteome</keyword>
<evidence type="ECO:0000259" key="7">
    <source>
        <dbReference type="Pfam" id="PF04542"/>
    </source>
</evidence>
<evidence type="ECO:0000256" key="3">
    <source>
        <dbReference type="ARBA" id="ARBA00023082"/>
    </source>
</evidence>
<dbReference type="InterPro" id="IPR014284">
    <property type="entry name" value="RNA_pol_sigma-70_dom"/>
</dbReference>
<dbReference type="PANTHER" id="PTHR43133">
    <property type="entry name" value="RNA POLYMERASE ECF-TYPE SIGMA FACTO"/>
    <property type="match status" value="1"/>
</dbReference>
<dbReference type="Gene3D" id="1.10.1740.10">
    <property type="match status" value="1"/>
</dbReference>
<evidence type="ECO:0000313" key="9">
    <source>
        <dbReference type="EMBL" id="AZL58116.1"/>
    </source>
</evidence>
<dbReference type="RefSeq" id="WP_125324317.1">
    <property type="nucleotide sequence ID" value="NZ_CP034328.1"/>
</dbReference>
<gene>
    <name evidence="9" type="ORF">EI545_04240</name>
</gene>
<dbReference type="InterPro" id="IPR013325">
    <property type="entry name" value="RNA_pol_sigma_r2"/>
</dbReference>
<dbReference type="InterPro" id="IPR039425">
    <property type="entry name" value="RNA_pol_sigma-70-like"/>
</dbReference>
<dbReference type="InterPro" id="IPR013324">
    <property type="entry name" value="RNA_pol_sigma_r3/r4-like"/>
</dbReference>
<organism evidence="9 10">
    <name type="scientific">Tabrizicola piscis</name>
    <dbReference type="NCBI Taxonomy" id="2494374"/>
    <lineage>
        <taxon>Bacteria</taxon>
        <taxon>Pseudomonadati</taxon>
        <taxon>Pseudomonadota</taxon>
        <taxon>Alphaproteobacteria</taxon>
        <taxon>Rhodobacterales</taxon>
        <taxon>Paracoccaceae</taxon>
        <taxon>Tabrizicola</taxon>
    </lineage>
</organism>
<feature type="domain" description="RNA polymerase sigma-70 region 2" evidence="7">
    <location>
        <begin position="6"/>
        <end position="68"/>
    </location>
</feature>
<dbReference type="GO" id="GO:0016987">
    <property type="term" value="F:sigma factor activity"/>
    <property type="evidence" value="ECO:0007669"/>
    <property type="project" value="UniProtKB-KW"/>
</dbReference>
<dbReference type="InterPro" id="IPR036388">
    <property type="entry name" value="WH-like_DNA-bd_sf"/>
</dbReference>
<keyword evidence="3 6" id="KW-0731">Sigma factor</keyword>
<evidence type="ECO:0000256" key="6">
    <source>
        <dbReference type="RuleBase" id="RU000716"/>
    </source>
</evidence>
<evidence type="ECO:0000259" key="8">
    <source>
        <dbReference type="Pfam" id="PF08281"/>
    </source>
</evidence>
<dbReference type="Pfam" id="PF08281">
    <property type="entry name" value="Sigma70_r4_2"/>
    <property type="match status" value="1"/>
</dbReference>
<evidence type="ECO:0000313" key="10">
    <source>
        <dbReference type="Proteomes" id="UP000282002"/>
    </source>
</evidence>
<proteinExistence type="inferred from homology"/>
<dbReference type="KEGG" id="taw:EI545_04240"/>
<evidence type="ECO:0000256" key="1">
    <source>
        <dbReference type="ARBA" id="ARBA00010641"/>
    </source>
</evidence>
<protein>
    <recommendedName>
        <fullName evidence="6">RNA polymerase sigma factor</fullName>
    </recommendedName>
</protein>
<dbReference type="SUPFAM" id="SSF88946">
    <property type="entry name" value="Sigma2 domain of RNA polymerase sigma factors"/>
    <property type="match status" value="1"/>
</dbReference>